<dbReference type="PIRSF" id="PIRSF017082">
    <property type="entry name" value="YflP"/>
    <property type="match status" value="1"/>
</dbReference>
<protein>
    <submittedName>
        <fullName evidence="2">Tripartite tricarboxylate transporter substrate binding protein</fullName>
    </submittedName>
</protein>
<dbReference type="Gene3D" id="3.40.190.10">
    <property type="entry name" value="Periplasmic binding protein-like II"/>
    <property type="match status" value="1"/>
</dbReference>
<keyword evidence="3" id="KW-1185">Reference proteome</keyword>
<dbReference type="PANTHER" id="PTHR42928">
    <property type="entry name" value="TRICARBOXYLATE-BINDING PROTEIN"/>
    <property type="match status" value="1"/>
</dbReference>
<comment type="caution">
    <text evidence="2">The sequence shown here is derived from an EMBL/GenBank/DDBJ whole genome shotgun (WGS) entry which is preliminary data.</text>
</comment>
<sequence length="334" mass="35173">MTPNEMAGIQPVRERQPVAVTRRNLSGLLASLAAAPAAAQQPSGRPQRIVVPYGAGGITDSIGRIVADSLRDQTGQVFIVENRAGAGGALGAELAARAAPDGQLLLVTELSALSVTPSLAHVSYDPEKDFAPIAMIAFGPLLLAMHPAVSITGLPDLVAQAGRLNLASAGNGSMGHLAAEELQRRLGTTWQHVPFRSGSEAINAVIGRHVDGFLLAAFAAVPYVADGRLRPIAVAAERRLASMPNVPTFAELGTPDFVRGSWQAVFAPAGTSAEVTRGLAERLRTILGRDEVRRRLAASGAEVAFMDPEALGRFLREDRARWQALIRAANIQVN</sequence>
<dbReference type="Gene3D" id="3.40.190.150">
    <property type="entry name" value="Bordetella uptake gene, domain 1"/>
    <property type="match status" value="1"/>
</dbReference>
<organism evidence="2 3">
    <name type="scientific">Muricoccus vinaceus</name>
    <dbReference type="NCBI Taxonomy" id="424704"/>
    <lineage>
        <taxon>Bacteria</taxon>
        <taxon>Pseudomonadati</taxon>
        <taxon>Pseudomonadota</taxon>
        <taxon>Alphaproteobacteria</taxon>
        <taxon>Acetobacterales</taxon>
        <taxon>Roseomonadaceae</taxon>
        <taxon>Muricoccus</taxon>
    </lineage>
</organism>
<dbReference type="PANTHER" id="PTHR42928:SF5">
    <property type="entry name" value="BLR1237 PROTEIN"/>
    <property type="match status" value="1"/>
</dbReference>
<accession>A0ABV6IRC2</accession>
<dbReference type="InterPro" id="IPR005064">
    <property type="entry name" value="BUG"/>
</dbReference>
<name>A0ABV6IRC2_9PROT</name>
<reference evidence="2 3" key="1">
    <citation type="submission" date="2024-09" db="EMBL/GenBank/DDBJ databases">
        <authorList>
            <person name="Sun Q."/>
            <person name="Mori K."/>
        </authorList>
    </citation>
    <scope>NUCLEOTIDE SEQUENCE [LARGE SCALE GENOMIC DNA]</scope>
    <source>
        <strain evidence="2 3">CCM 7468</strain>
    </source>
</reference>
<dbReference type="InterPro" id="IPR042100">
    <property type="entry name" value="Bug_dom1"/>
</dbReference>
<gene>
    <name evidence="2" type="ORF">ACFFIC_06330</name>
</gene>
<dbReference type="Proteomes" id="UP001589789">
    <property type="component" value="Unassembled WGS sequence"/>
</dbReference>
<dbReference type="RefSeq" id="WP_377049323.1">
    <property type="nucleotide sequence ID" value="NZ_JBHLVZ010000003.1"/>
</dbReference>
<evidence type="ECO:0000313" key="2">
    <source>
        <dbReference type="EMBL" id="MFC0385168.1"/>
    </source>
</evidence>
<dbReference type="CDD" id="cd07012">
    <property type="entry name" value="PBP2_Bug_TTT"/>
    <property type="match status" value="1"/>
</dbReference>
<comment type="similarity">
    <text evidence="1">Belongs to the UPF0065 (bug) family.</text>
</comment>
<dbReference type="EMBL" id="JBHLVZ010000003">
    <property type="protein sequence ID" value="MFC0385168.1"/>
    <property type="molecule type" value="Genomic_DNA"/>
</dbReference>
<dbReference type="Pfam" id="PF03401">
    <property type="entry name" value="TctC"/>
    <property type="match status" value="1"/>
</dbReference>
<proteinExistence type="inferred from homology"/>
<dbReference type="SUPFAM" id="SSF53850">
    <property type="entry name" value="Periplasmic binding protein-like II"/>
    <property type="match status" value="1"/>
</dbReference>
<evidence type="ECO:0000256" key="1">
    <source>
        <dbReference type="ARBA" id="ARBA00006987"/>
    </source>
</evidence>
<evidence type="ECO:0000313" key="3">
    <source>
        <dbReference type="Proteomes" id="UP001589789"/>
    </source>
</evidence>